<organism evidence="1 2">
    <name type="scientific">Aspergillus granulosus</name>
    <dbReference type="NCBI Taxonomy" id="176169"/>
    <lineage>
        <taxon>Eukaryota</taxon>
        <taxon>Fungi</taxon>
        <taxon>Dikarya</taxon>
        <taxon>Ascomycota</taxon>
        <taxon>Pezizomycotina</taxon>
        <taxon>Eurotiomycetes</taxon>
        <taxon>Eurotiomycetidae</taxon>
        <taxon>Eurotiales</taxon>
        <taxon>Aspergillaceae</taxon>
        <taxon>Aspergillus</taxon>
        <taxon>Aspergillus subgen. Nidulantes</taxon>
    </lineage>
</organism>
<dbReference type="Proteomes" id="UP001610334">
    <property type="component" value="Unassembled WGS sequence"/>
</dbReference>
<proteinExistence type="predicted"/>
<name>A0ABR4HJK5_9EURO</name>
<gene>
    <name evidence="1" type="ORF">BJX63DRAFT_430599</name>
</gene>
<keyword evidence="2" id="KW-1185">Reference proteome</keyword>
<reference evidence="1 2" key="1">
    <citation type="submission" date="2024-07" db="EMBL/GenBank/DDBJ databases">
        <title>Section-level genome sequencing and comparative genomics of Aspergillus sections Usti and Cavernicolus.</title>
        <authorList>
            <consortium name="Lawrence Berkeley National Laboratory"/>
            <person name="Nybo J.L."/>
            <person name="Vesth T.C."/>
            <person name="Theobald S."/>
            <person name="Frisvad J.C."/>
            <person name="Larsen T.O."/>
            <person name="Kjaerboelling I."/>
            <person name="Rothschild-Mancinelli K."/>
            <person name="Lyhne E.K."/>
            <person name="Kogle M.E."/>
            <person name="Barry K."/>
            <person name="Clum A."/>
            <person name="Na H."/>
            <person name="Ledsgaard L."/>
            <person name="Lin J."/>
            <person name="Lipzen A."/>
            <person name="Kuo A."/>
            <person name="Riley R."/>
            <person name="Mondo S."/>
            <person name="Labutti K."/>
            <person name="Haridas S."/>
            <person name="Pangalinan J."/>
            <person name="Salamov A.A."/>
            <person name="Simmons B.A."/>
            <person name="Magnuson J.K."/>
            <person name="Chen J."/>
            <person name="Drula E."/>
            <person name="Henrissat B."/>
            <person name="Wiebenga A."/>
            <person name="Lubbers R.J."/>
            <person name="Gomes A.C."/>
            <person name="Makela M.R."/>
            <person name="Stajich J."/>
            <person name="Grigoriev I.V."/>
            <person name="Mortensen U.H."/>
            <person name="De Vries R.P."/>
            <person name="Baker S.E."/>
            <person name="Andersen M.R."/>
        </authorList>
    </citation>
    <scope>NUCLEOTIDE SEQUENCE [LARGE SCALE GENOMIC DNA]</scope>
    <source>
        <strain evidence="1 2">CBS 588.65</strain>
    </source>
</reference>
<evidence type="ECO:0000313" key="1">
    <source>
        <dbReference type="EMBL" id="KAL2815663.1"/>
    </source>
</evidence>
<dbReference type="EMBL" id="JBFXLT010000026">
    <property type="protein sequence ID" value="KAL2815663.1"/>
    <property type="molecule type" value="Genomic_DNA"/>
</dbReference>
<evidence type="ECO:0000313" key="2">
    <source>
        <dbReference type="Proteomes" id="UP001610334"/>
    </source>
</evidence>
<accession>A0ABR4HJK5</accession>
<sequence>MLSQDIYRPVGLLLDKEESKTLGADLMGHHYSSIFTGNIEDDVYHGLWEISQGHVGLITSLCNIIAQLANNDLSKYRHTTLNWAAINNCLLRDPRKLFDKLDGTGFARGLPEEEALQDIYIADVLLQAITFPRPLTKKTFVSVADKPKLAALEYIWAHGWLQHEANQQKTIEYMFPTELHKWYCTCAFSSCTNQTDSCKYSTLFDVVVAAVRKFNRRQLSDAKRNITYMADPTSPQLSPLEDQYGKEFYRALRMVKSWAIKLLRNSDRVKEHLKRFEADGQYGQLIKQHPGTDWIVLNFTVHNVKLKRPAYLNHLYHVVFTNDFRIVHILDADLVEKGSFALLEKKSSG</sequence>
<comment type="caution">
    <text evidence="1">The sequence shown here is derived from an EMBL/GenBank/DDBJ whole genome shotgun (WGS) entry which is preliminary data.</text>
</comment>
<protein>
    <submittedName>
        <fullName evidence="1">Uncharacterized protein</fullName>
    </submittedName>
</protein>